<comment type="caution">
    <text evidence="6">The sequence shown here is derived from an EMBL/GenBank/DDBJ whole genome shotgun (WGS) entry which is preliminary data.</text>
</comment>
<evidence type="ECO:0000256" key="3">
    <source>
        <dbReference type="ARBA" id="ARBA00022989"/>
    </source>
</evidence>
<dbReference type="Pfam" id="PF02674">
    <property type="entry name" value="Colicin_V"/>
    <property type="match status" value="1"/>
</dbReference>
<evidence type="ECO:0000256" key="2">
    <source>
        <dbReference type="ARBA" id="ARBA00022692"/>
    </source>
</evidence>
<feature type="transmembrane region" description="Helical" evidence="5">
    <location>
        <begin position="65"/>
        <end position="87"/>
    </location>
</feature>
<dbReference type="RefSeq" id="WP_095498976.1">
    <property type="nucleotide sequence ID" value="NZ_BSPO01000002.1"/>
</dbReference>
<feature type="transmembrane region" description="Helical" evidence="5">
    <location>
        <begin position="28"/>
        <end position="45"/>
    </location>
</feature>
<keyword evidence="4 5" id="KW-0472">Membrane</keyword>
<name>A0AA37WY31_9GAMM</name>
<keyword evidence="7" id="KW-1185">Reference proteome</keyword>
<evidence type="ECO:0000313" key="6">
    <source>
        <dbReference type="EMBL" id="GLS82596.1"/>
    </source>
</evidence>
<evidence type="ECO:0000256" key="5">
    <source>
        <dbReference type="SAM" id="Phobius"/>
    </source>
</evidence>
<dbReference type="GO" id="GO:0009403">
    <property type="term" value="P:toxin biosynthetic process"/>
    <property type="evidence" value="ECO:0007669"/>
    <property type="project" value="InterPro"/>
</dbReference>
<gene>
    <name evidence="6" type="primary">cvpA</name>
    <name evidence="6" type="ORF">GCM10007894_05730</name>
</gene>
<evidence type="ECO:0000256" key="4">
    <source>
        <dbReference type="ARBA" id="ARBA00023136"/>
    </source>
</evidence>
<proteinExistence type="predicted"/>
<dbReference type="PANTHER" id="PTHR36926:SF1">
    <property type="entry name" value="COLICIN V PRODUCTION PROTEIN"/>
    <property type="match status" value="1"/>
</dbReference>
<dbReference type="PANTHER" id="PTHR36926">
    <property type="entry name" value="COLICIN V PRODUCTION PROTEIN"/>
    <property type="match status" value="1"/>
</dbReference>
<reference evidence="6 7" key="1">
    <citation type="journal article" date="2014" name="Int. J. Syst. Evol. Microbiol.">
        <title>Complete genome sequence of Corynebacterium casei LMG S-19264T (=DSM 44701T), isolated from a smear-ripened cheese.</title>
        <authorList>
            <consortium name="US DOE Joint Genome Institute (JGI-PGF)"/>
            <person name="Walter F."/>
            <person name="Albersmeier A."/>
            <person name="Kalinowski J."/>
            <person name="Ruckert C."/>
        </authorList>
    </citation>
    <scope>NUCLEOTIDE SEQUENCE [LARGE SCALE GENOMIC DNA]</scope>
    <source>
        <strain evidence="6 7">NBRC 112785</strain>
    </source>
</reference>
<dbReference type="Proteomes" id="UP001157439">
    <property type="component" value="Unassembled WGS sequence"/>
</dbReference>
<dbReference type="InterPro" id="IPR052719">
    <property type="entry name" value="CvpA-like"/>
</dbReference>
<organism evidence="6 7">
    <name type="scientific">Paraferrimonas haliotis</name>
    <dbReference type="NCBI Taxonomy" id="2013866"/>
    <lineage>
        <taxon>Bacteria</taxon>
        <taxon>Pseudomonadati</taxon>
        <taxon>Pseudomonadota</taxon>
        <taxon>Gammaproteobacteria</taxon>
        <taxon>Alteromonadales</taxon>
        <taxon>Ferrimonadaceae</taxon>
        <taxon>Paraferrimonas</taxon>
    </lineage>
</organism>
<evidence type="ECO:0000313" key="7">
    <source>
        <dbReference type="Proteomes" id="UP001157439"/>
    </source>
</evidence>
<evidence type="ECO:0000256" key="1">
    <source>
        <dbReference type="ARBA" id="ARBA00004141"/>
    </source>
</evidence>
<dbReference type="InterPro" id="IPR003825">
    <property type="entry name" value="Colicin-V_CvpA"/>
</dbReference>
<feature type="transmembrane region" description="Helical" evidence="5">
    <location>
        <begin position="6"/>
        <end position="21"/>
    </location>
</feature>
<keyword evidence="3 5" id="KW-1133">Transmembrane helix</keyword>
<sequence length="165" mass="18266">MLWIDYAIITIVALSTVISLVRGFAKEAMSLIVWFCAFIVASRFYQDLSVHIDQVSDPMLRNGVAIAILFIATLIVGAIVNYIIGQLVKSTGLSGTDRVLGVCFGALRGALVVAAILFFLDTFTGANQTDWWQDSLLIKEFKVIITWFFDFMEANSSFIENANPL</sequence>
<accession>A0AA37WY31</accession>
<comment type="subcellular location">
    <subcellularLocation>
        <location evidence="1">Membrane</location>
        <topology evidence="1">Multi-pass membrane protein</topology>
    </subcellularLocation>
</comment>
<keyword evidence="2 5" id="KW-0812">Transmembrane</keyword>
<dbReference type="AlphaFoldDB" id="A0AA37WY31"/>
<feature type="transmembrane region" description="Helical" evidence="5">
    <location>
        <begin position="99"/>
        <end position="120"/>
    </location>
</feature>
<dbReference type="EMBL" id="BSPO01000002">
    <property type="protein sequence ID" value="GLS82596.1"/>
    <property type="molecule type" value="Genomic_DNA"/>
</dbReference>
<dbReference type="GO" id="GO:0016020">
    <property type="term" value="C:membrane"/>
    <property type="evidence" value="ECO:0007669"/>
    <property type="project" value="UniProtKB-SubCell"/>
</dbReference>
<protein>
    <submittedName>
        <fullName evidence="6">Bacteriocin production protein</fullName>
    </submittedName>
</protein>